<protein>
    <submittedName>
        <fullName evidence="1">Uncharacterized protein</fullName>
    </submittedName>
</protein>
<accession>A0A059C8J0</accession>
<organism evidence="1">
    <name type="scientific">Eucalyptus grandis</name>
    <name type="common">Flooded gum</name>
    <dbReference type="NCBI Taxonomy" id="71139"/>
    <lineage>
        <taxon>Eukaryota</taxon>
        <taxon>Viridiplantae</taxon>
        <taxon>Streptophyta</taxon>
        <taxon>Embryophyta</taxon>
        <taxon>Tracheophyta</taxon>
        <taxon>Spermatophyta</taxon>
        <taxon>Magnoliopsida</taxon>
        <taxon>eudicotyledons</taxon>
        <taxon>Gunneridae</taxon>
        <taxon>Pentapetalae</taxon>
        <taxon>rosids</taxon>
        <taxon>malvids</taxon>
        <taxon>Myrtales</taxon>
        <taxon>Myrtaceae</taxon>
        <taxon>Myrtoideae</taxon>
        <taxon>Eucalypteae</taxon>
        <taxon>Eucalyptus</taxon>
    </lineage>
</organism>
<name>A0A059C8J0_EUCGR</name>
<dbReference type="EMBL" id="KK198757">
    <property type="protein sequence ID" value="KCW74476.1"/>
    <property type="molecule type" value="Genomic_DNA"/>
</dbReference>
<gene>
    <name evidence="1" type="ORF">EUGRSUZ_E03178</name>
</gene>
<sequence length="118" mass="12932">MAGHQQCPNPYWSRARVKFNTIRPQWRVLVSNSTPFRSDSTPLSLDRTSLDFGNPQSRAATCVHGGRSPPATPDLWLREASHLHGHGVEAWLGPIRGVRTGMPGLPEIRPELPGTSGS</sequence>
<dbReference type="AlphaFoldDB" id="A0A059C8J0"/>
<dbReference type="InParanoid" id="A0A059C8J0"/>
<evidence type="ECO:0000313" key="1">
    <source>
        <dbReference type="EMBL" id="KCW74476.1"/>
    </source>
</evidence>
<reference evidence="1" key="1">
    <citation type="submission" date="2013-07" db="EMBL/GenBank/DDBJ databases">
        <title>The genome of Eucalyptus grandis.</title>
        <authorList>
            <person name="Schmutz J."/>
            <person name="Hayes R."/>
            <person name="Myburg A."/>
            <person name="Tuskan G."/>
            <person name="Grattapaglia D."/>
            <person name="Rokhsar D.S."/>
        </authorList>
    </citation>
    <scope>NUCLEOTIDE SEQUENCE</scope>
    <source>
        <tissue evidence="1">Leaf extractions</tissue>
    </source>
</reference>
<proteinExistence type="predicted"/>
<dbReference type="Gramene" id="KCW74476">
    <property type="protein sequence ID" value="KCW74476"/>
    <property type="gene ID" value="EUGRSUZ_E03178"/>
</dbReference>